<dbReference type="OrthoDB" id="5816839at2759"/>
<reference evidence="2 3" key="1">
    <citation type="journal article" date="1998" name="Science">
        <title>Genome sequence of the nematode C. elegans: a platform for investigating biology.</title>
        <authorList>
            <consortium name="The C. elegans sequencing consortium"/>
            <person name="Sulson J.E."/>
            <person name="Waterston R."/>
        </authorList>
    </citation>
    <scope>NUCLEOTIDE SEQUENCE [LARGE SCALE GENOMIC DNA]</scope>
    <source>
        <strain evidence="2 3">Bristol N2</strain>
    </source>
</reference>
<proteinExistence type="predicted"/>
<dbReference type="HOGENOM" id="CLU_1541506_0_0_1"/>
<protein>
    <submittedName>
        <fullName evidence="2">BZIP domain-containing protein</fullName>
    </submittedName>
</protein>
<organism evidence="2 3">
    <name type="scientific">Caenorhabditis elegans</name>
    <dbReference type="NCBI Taxonomy" id="6239"/>
    <lineage>
        <taxon>Eukaryota</taxon>
        <taxon>Metazoa</taxon>
        <taxon>Ecdysozoa</taxon>
        <taxon>Nematoda</taxon>
        <taxon>Chromadorea</taxon>
        <taxon>Rhabditida</taxon>
        <taxon>Rhabditina</taxon>
        <taxon>Rhabditomorpha</taxon>
        <taxon>Rhabditoidea</taxon>
        <taxon>Rhabditidae</taxon>
        <taxon>Peloderinae</taxon>
        <taxon>Caenorhabditis</taxon>
    </lineage>
</organism>
<evidence type="ECO:0000313" key="3">
    <source>
        <dbReference type="Proteomes" id="UP000001940"/>
    </source>
</evidence>
<dbReference type="PANTHER" id="PTHR22084:SF4">
    <property type="entry name" value="BZIP DOMAIN-CONTAINING PROTEIN"/>
    <property type="match status" value="1"/>
</dbReference>
<sequence length="174" mass="19833">MQQNIQYTYSSDPRSGGNQNQQLHGISQFQQNSYQPTTYSNSNANNFHSSNSATFIPNSVTQTPQRRMGEEKSLVNMLDAYFIDSTTPSTSTSWNNQQPVQMSSIQQSVGSYNQQIPQLKVGDVVNSLFFLCFFLGRISCYSVIFSRNFEFCSSKSAWIFAFERIFQKICSKSR</sequence>
<dbReference type="RefSeq" id="NP_001380017.1">
    <property type="nucleotide sequence ID" value="NM_001393254.1"/>
</dbReference>
<dbReference type="EMBL" id="BX284603">
    <property type="protein sequence ID" value="CCD72889.1"/>
    <property type="molecule type" value="Genomic_DNA"/>
</dbReference>
<dbReference type="GO" id="GO:0046580">
    <property type="term" value="P:negative regulation of Ras protein signal transduction"/>
    <property type="evidence" value="ECO:0000353"/>
    <property type="project" value="WormBase"/>
</dbReference>
<gene>
    <name evidence="2 4" type="primary">gei-4</name>
    <name evidence="2" type="ORF">CELE_W07B3.2</name>
    <name evidence="4" type="ORF">W07B3.2</name>
</gene>
<feature type="region of interest" description="Disordered" evidence="1">
    <location>
        <begin position="1"/>
        <end position="21"/>
    </location>
</feature>
<dbReference type="GO" id="GO:0040027">
    <property type="term" value="P:negative regulation of vulval development"/>
    <property type="evidence" value="ECO:0000353"/>
    <property type="project" value="WormBase"/>
</dbReference>
<dbReference type="WormBase" id="W07B3.2e">
    <property type="protein sequence ID" value="CE34604"/>
    <property type="gene ID" value="WBGene00001561"/>
    <property type="gene designation" value="gei-4"/>
</dbReference>
<dbReference type="AGR" id="WB:WBGene00001561"/>
<evidence type="ECO:0000256" key="1">
    <source>
        <dbReference type="SAM" id="MobiDB-lite"/>
    </source>
</evidence>
<dbReference type="AlphaFoldDB" id="H2L0F8"/>
<dbReference type="Bgee" id="WBGene00001561">
    <property type="expression patterns" value="Expressed in embryo and 4 other cell types or tissues"/>
</dbReference>
<dbReference type="Proteomes" id="UP000001940">
    <property type="component" value="Chromosome III"/>
</dbReference>
<dbReference type="PeptideAtlas" id="H2L0F8"/>
<evidence type="ECO:0000313" key="2">
    <source>
        <dbReference type="EMBL" id="CCD72889.1"/>
    </source>
</evidence>
<evidence type="ECO:0000313" key="4">
    <source>
        <dbReference type="WormBase" id="W07B3.2e"/>
    </source>
</evidence>
<keyword evidence="3" id="KW-1185">Reference proteome</keyword>
<dbReference type="CTD" id="175195"/>
<name>H2L0F8_CAEEL</name>
<dbReference type="PANTHER" id="PTHR22084">
    <property type="entry name" value="GEX INTERACTING PROTEIN PROTEIN 4"/>
    <property type="match status" value="1"/>
</dbReference>
<accession>H2L0F8</accession>
<dbReference type="GeneID" id="175195"/>
<dbReference type="ExpressionAtlas" id="H2L0F8">
    <property type="expression patterns" value="baseline and differential"/>
</dbReference>